<accession>A0ABU5J1R8</accession>
<protein>
    <submittedName>
        <fullName evidence="2">Uncharacterized protein</fullName>
    </submittedName>
</protein>
<gene>
    <name evidence="2" type="ORF">SM124_16700</name>
</gene>
<feature type="transmembrane region" description="Helical" evidence="1">
    <location>
        <begin position="56"/>
        <end position="76"/>
    </location>
</feature>
<evidence type="ECO:0000256" key="1">
    <source>
        <dbReference type="SAM" id="Phobius"/>
    </source>
</evidence>
<keyword evidence="1" id="KW-1133">Transmembrane helix</keyword>
<sequence>MSNLAINKEYGNQREETKLFTYHQKSGYVGFIYAMIFVMILESVGVSFLLYKWSPILHWIHLVLGILTIIFLVFDLRAVVKNPIRIQENTLTLKIGSRPEYIVLIENVEDIKNGNINYENDKKSKDVLDLSLLGFDLPTFELVLKEPVESKGNFGNRKMIKRIFLTVDDEQSFYRLIKNKED</sequence>
<dbReference type="Proteomes" id="UP001290455">
    <property type="component" value="Unassembled WGS sequence"/>
</dbReference>
<keyword evidence="1" id="KW-0472">Membrane</keyword>
<organism evidence="2 3">
    <name type="scientific">Robertmurraya mangrovi</name>
    <dbReference type="NCBI Taxonomy" id="3098077"/>
    <lineage>
        <taxon>Bacteria</taxon>
        <taxon>Bacillati</taxon>
        <taxon>Bacillota</taxon>
        <taxon>Bacilli</taxon>
        <taxon>Bacillales</taxon>
        <taxon>Bacillaceae</taxon>
        <taxon>Robertmurraya</taxon>
    </lineage>
</organism>
<evidence type="ECO:0000313" key="2">
    <source>
        <dbReference type="EMBL" id="MDZ5473360.1"/>
    </source>
</evidence>
<feature type="transmembrane region" description="Helical" evidence="1">
    <location>
        <begin position="28"/>
        <end position="50"/>
    </location>
</feature>
<evidence type="ECO:0000313" key="3">
    <source>
        <dbReference type="Proteomes" id="UP001290455"/>
    </source>
</evidence>
<proteinExistence type="predicted"/>
<reference evidence="2 3" key="1">
    <citation type="submission" date="2023-11" db="EMBL/GenBank/DDBJ databases">
        <title>Bacillus jintuensis, isolated from a mudflat on the Beibu Gulf coast.</title>
        <authorList>
            <person name="Li M."/>
        </authorList>
    </citation>
    <scope>NUCLEOTIDE SEQUENCE [LARGE SCALE GENOMIC DNA]</scope>
    <source>
        <strain evidence="2 3">31A1R</strain>
    </source>
</reference>
<dbReference type="EMBL" id="JAXOFX010000012">
    <property type="protein sequence ID" value="MDZ5473360.1"/>
    <property type="molecule type" value="Genomic_DNA"/>
</dbReference>
<comment type="caution">
    <text evidence="2">The sequence shown here is derived from an EMBL/GenBank/DDBJ whole genome shotgun (WGS) entry which is preliminary data.</text>
</comment>
<dbReference type="RefSeq" id="WP_322447651.1">
    <property type="nucleotide sequence ID" value="NZ_JAXOFX010000012.1"/>
</dbReference>
<keyword evidence="1" id="KW-0812">Transmembrane</keyword>
<name>A0ABU5J1R8_9BACI</name>
<keyword evidence="3" id="KW-1185">Reference proteome</keyword>